<dbReference type="InterPro" id="IPR036397">
    <property type="entry name" value="RNaseH_sf"/>
</dbReference>
<evidence type="ECO:0000256" key="1">
    <source>
        <dbReference type="SAM" id="MobiDB-lite"/>
    </source>
</evidence>
<accession>A0A368NP37</accession>
<dbReference type="SUPFAM" id="SSF53098">
    <property type="entry name" value="Ribonuclease H-like"/>
    <property type="match status" value="1"/>
</dbReference>
<dbReference type="AlphaFoldDB" id="A0A368NP37"/>
<feature type="region of interest" description="Disordered" evidence="1">
    <location>
        <begin position="738"/>
        <end position="778"/>
    </location>
</feature>
<feature type="compositionally biased region" description="Acidic residues" evidence="1">
    <location>
        <begin position="757"/>
        <end position="778"/>
    </location>
</feature>
<dbReference type="InterPro" id="IPR015378">
    <property type="entry name" value="Transposase-like_Mu_C"/>
</dbReference>
<gene>
    <name evidence="3" type="ORF">DXT89_08730</name>
</gene>
<sequence>MSKEDTMTDNVDTSGKPELRPVPESTPSIPLMTSNDRFVYEGTPLIAISYRATDTLFFHENDPMAHKRIKHTEIELAIDEGRAQFYPGFHTEVGSKAYERFGNKNVNEFKPDAVAVARYHEFLVLKHRAWCVEVGQYVPRSLKPAAEMPGGRSMEELLLNWTVEYQLLQKEENEETGKVRKKRAGKKTNGFEVPTVRSFNSYVSKYESCGDDVRALIPQQKGPKRRHLQVECAESYAIWRQAAAEYASKRKGPMSKARKIANARIHEANKARTEDQSKLIFVQRKRFENMIKQLRAFDVLAAHEGEPYAHAVYKPKLGSYEVVRPGERVEFDDWNVDCITLTKETGFWLLLPEKFQTILEKAAAEKTQRLWFVGAIDAATGMPLALKATRKPCASAVVEALEMVMSDKTHISNLAGAKTPWTAKVRPENVFTDNGTPYIADITRDAFLMSSISLTRPPAGQAWKRPFIESLFKTFAKDLMSYFDGRTFSNVVERRDYDSVANATLIVDEFMVIVYRWLCDVFMNTPSARLNGLTPYEAWELKKRTYPMRPVPGRHEKRHIFGVKKDKTIRSEGIVLHGIPYNSDELQSYRRKHGSKKLFPVRFHPRDLESISVHTEDGWLTVGNCIGVPPYIGLEEWYLAKKELERLNEERSARSAPTMYDGINWVHSVVDAAALRSGISPHMRSAEDMSRATEKLFEGRTITKAEAGELALLATPAPQATPLLQGRLEELPAEILATKAPKKNKNELETTPSAEPTVDDLAAEFDEDDEDSQFGDYE</sequence>
<dbReference type="PROSITE" id="PS50994">
    <property type="entry name" value="INTEGRASE"/>
    <property type="match status" value="1"/>
</dbReference>
<reference evidence="3 4" key="1">
    <citation type="submission" date="2018-08" db="EMBL/GenBank/DDBJ databases">
        <title>Genome sequencing of Agrobacterium vitis strain ICMP 10754.</title>
        <authorList>
            <person name="Visnovsky S.B."/>
            <person name="Pitman A.R."/>
        </authorList>
    </citation>
    <scope>NUCLEOTIDE SEQUENCE [LARGE SCALE GENOMIC DNA]</scope>
    <source>
        <strain evidence="3 4">ICMP 10754</strain>
    </source>
</reference>
<evidence type="ECO:0000259" key="2">
    <source>
        <dbReference type="PROSITE" id="PS50994"/>
    </source>
</evidence>
<dbReference type="EMBL" id="QUSG01000003">
    <property type="protein sequence ID" value="KAA3529773.1"/>
    <property type="molecule type" value="Genomic_DNA"/>
</dbReference>
<protein>
    <recommendedName>
        <fullName evidence="2">Integrase catalytic domain-containing protein</fullName>
    </recommendedName>
</protein>
<proteinExistence type="predicted"/>
<feature type="region of interest" description="Disordered" evidence="1">
    <location>
        <begin position="1"/>
        <end position="28"/>
    </location>
</feature>
<dbReference type="Gene3D" id="3.30.420.10">
    <property type="entry name" value="Ribonuclease H-like superfamily/Ribonuclease H"/>
    <property type="match status" value="1"/>
</dbReference>
<dbReference type="InterPro" id="IPR012337">
    <property type="entry name" value="RNaseH-like_sf"/>
</dbReference>
<dbReference type="Proteomes" id="UP000436911">
    <property type="component" value="Unassembled WGS sequence"/>
</dbReference>
<dbReference type="GO" id="GO:0003676">
    <property type="term" value="F:nucleic acid binding"/>
    <property type="evidence" value="ECO:0007669"/>
    <property type="project" value="InterPro"/>
</dbReference>
<feature type="domain" description="Integrase catalytic" evidence="2">
    <location>
        <begin position="321"/>
        <end position="543"/>
    </location>
</feature>
<comment type="caution">
    <text evidence="3">The sequence shown here is derived from an EMBL/GenBank/DDBJ whole genome shotgun (WGS) entry which is preliminary data.</text>
</comment>
<dbReference type="Pfam" id="PF09299">
    <property type="entry name" value="Mu-transpos_C"/>
    <property type="match status" value="1"/>
</dbReference>
<organism evidence="3 4">
    <name type="scientific">Agrobacterium vitis</name>
    <name type="common">Rhizobium vitis</name>
    <dbReference type="NCBI Taxonomy" id="373"/>
    <lineage>
        <taxon>Bacteria</taxon>
        <taxon>Pseudomonadati</taxon>
        <taxon>Pseudomonadota</taxon>
        <taxon>Alphaproteobacteria</taxon>
        <taxon>Hyphomicrobiales</taxon>
        <taxon>Rhizobiaceae</taxon>
        <taxon>Rhizobium/Agrobacterium group</taxon>
        <taxon>Agrobacterium</taxon>
    </lineage>
</organism>
<dbReference type="GO" id="GO:0015074">
    <property type="term" value="P:DNA integration"/>
    <property type="evidence" value="ECO:0007669"/>
    <property type="project" value="InterPro"/>
</dbReference>
<evidence type="ECO:0000313" key="4">
    <source>
        <dbReference type="Proteomes" id="UP000436911"/>
    </source>
</evidence>
<evidence type="ECO:0000313" key="3">
    <source>
        <dbReference type="EMBL" id="KAA3529773.1"/>
    </source>
</evidence>
<dbReference type="InterPro" id="IPR001584">
    <property type="entry name" value="Integrase_cat-core"/>
</dbReference>
<name>A0A368NP37_AGRVI</name>